<comment type="similarity">
    <text evidence="2">Belongs to the pyrroline-5-carboxylate reductase family.</text>
</comment>
<evidence type="ECO:0000313" key="15">
    <source>
        <dbReference type="EMBL" id="GAX20049.1"/>
    </source>
</evidence>
<feature type="domain" description="Pyrroline-5-carboxylate reductase catalytic N-terminal" evidence="13">
    <location>
        <begin position="8"/>
        <end position="103"/>
    </location>
</feature>
<dbReference type="GO" id="GO:0004735">
    <property type="term" value="F:pyrroline-5-carboxylate reductase activity"/>
    <property type="evidence" value="ECO:0007669"/>
    <property type="project" value="UniProtKB-EC"/>
</dbReference>
<feature type="domain" description="Pyrroline-5-carboxylate reductase dimerisation" evidence="14">
    <location>
        <begin position="165"/>
        <end position="269"/>
    </location>
</feature>
<comment type="caution">
    <text evidence="15">The sequence shown here is derived from an EMBL/GenBank/DDBJ whole genome shotgun (WGS) entry which is preliminary data.</text>
</comment>
<keyword evidence="4" id="KW-0963">Cytoplasm</keyword>
<dbReference type="HAMAP" id="MF_01925">
    <property type="entry name" value="P5C_reductase"/>
    <property type="match status" value="1"/>
</dbReference>
<reference evidence="15 16" key="1">
    <citation type="journal article" date="2015" name="Plant Cell">
        <title>Oil accumulation by the oleaginous diatom Fistulifera solaris as revealed by the genome and transcriptome.</title>
        <authorList>
            <person name="Tanaka T."/>
            <person name="Maeda Y."/>
            <person name="Veluchamy A."/>
            <person name="Tanaka M."/>
            <person name="Abida H."/>
            <person name="Marechal E."/>
            <person name="Bowler C."/>
            <person name="Muto M."/>
            <person name="Sunaga Y."/>
            <person name="Tanaka M."/>
            <person name="Yoshino T."/>
            <person name="Taniguchi T."/>
            <person name="Fukuda Y."/>
            <person name="Nemoto M."/>
            <person name="Matsumoto M."/>
            <person name="Wong P.S."/>
            <person name="Aburatani S."/>
            <person name="Fujibuchi W."/>
        </authorList>
    </citation>
    <scope>NUCLEOTIDE SEQUENCE [LARGE SCALE GENOMIC DNA]</scope>
    <source>
        <strain evidence="15 16">JPCC DA0580</strain>
    </source>
</reference>
<dbReference type="FunFam" id="3.40.50.720:FF:000190">
    <property type="entry name" value="Pyrroline-5-carboxylate reductase"/>
    <property type="match status" value="1"/>
</dbReference>
<accession>A0A1Z5K1K9</accession>
<evidence type="ECO:0000256" key="12">
    <source>
        <dbReference type="PIRSR" id="PIRSR000193-1"/>
    </source>
</evidence>
<dbReference type="GO" id="GO:0055129">
    <property type="term" value="P:L-proline biosynthetic process"/>
    <property type="evidence" value="ECO:0007669"/>
    <property type="project" value="TreeGrafter"/>
</dbReference>
<gene>
    <name evidence="15" type="ORF">FisN_1Lh469</name>
</gene>
<dbReference type="GO" id="GO:0005737">
    <property type="term" value="C:cytoplasm"/>
    <property type="evidence" value="ECO:0007669"/>
    <property type="project" value="UniProtKB-SubCell"/>
</dbReference>
<evidence type="ECO:0000256" key="10">
    <source>
        <dbReference type="ARBA" id="ARBA00050547"/>
    </source>
</evidence>
<dbReference type="SUPFAM" id="SSF48179">
    <property type="entry name" value="6-phosphogluconate dehydrogenase C-terminal domain-like"/>
    <property type="match status" value="1"/>
</dbReference>
<dbReference type="InterPro" id="IPR000304">
    <property type="entry name" value="Pyrroline-COOH_reductase"/>
</dbReference>
<dbReference type="Pfam" id="PF03807">
    <property type="entry name" value="F420_oxidored"/>
    <property type="match status" value="1"/>
</dbReference>
<dbReference type="NCBIfam" id="TIGR00112">
    <property type="entry name" value="proC"/>
    <property type="match status" value="1"/>
</dbReference>
<feature type="binding site" evidence="12">
    <location>
        <begin position="11"/>
        <end position="16"/>
    </location>
    <ligand>
        <name>NADP(+)</name>
        <dbReference type="ChEBI" id="CHEBI:58349"/>
    </ligand>
</feature>
<comment type="catalytic activity">
    <reaction evidence="10">
        <text>L-proline + NAD(+) = (S)-1-pyrroline-5-carboxylate + NADH + 2 H(+)</text>
        <dbReference type="Rhea" id="RHEA:14105"/>
        <dbReference type="ChEBI" id="CHEBI:15378"/>
        <dbReference type="ChEBI" id="CHEBI:17388"/>
        <dbReference type="ChEBI" id="CHEBI:57540"/>
        <dbReference type="ChEBI" id="CHEBI:57945"/>
        <dbReference type="ChEBI" id="CHEBI:60039"/>
        <dbReference type="EC" id="1.5.1.2"/>
    </reaction>
</comment>
<keyword evidence="16" id="KW-1185">Reference proteome</keyword>
<dbReference type="OrthoDB" id="10263291at2759"/>
<sequence length="283" mass="29594">MTAKVQSVGFIGAGMMASAVMEGLVSKNVVDSSGSIICSDLFKEALEKAAERGFKTTEVNRDVCEFAVDAIIVAVKPNAVQTVCRDILAVENKTAVIISIAAGVTLEELERGLPGRRVVRIMPNTPCQVGEGASCYSLGTLANAQDREIVEVLFGAVGLIREVPEHLINAVTGLSGSGPAYVFMFIEALADGGVRAGLTRADALKLAAQTVKGAAEMVLKTESHPGVLKDQVCSPGGTTIAGCDELEKGGFRSATIQAVKAATKRSMQLGHVAEIDITNKYNL</sequence>
<keyword evidence="5" id="KW-0028">Amino-acid biosynthesis</keyword>
<evidence type="ECO:0000259" key="14">
    <source>
        <dbReference type="Pfam" id="PF14748"/>
    </source>
</evidence>
<dbReference type="Proteomes" id="UP000198406">
    <property type="component" value="Unassembled WGS sequence"/>
</dbReference>
<evidence type="ECO:0000256" key="2">
    <source>
        <dbReference type="ARBA" id="ARBA00005525"/>
    </source>
</evidence>
<evidence type="ECO:0000259" key="13">
    <source>
        <dbReference type="Pfam" id="PF03807"/>
    </source>
</evidence>
<comment type="catalytic activity">
    <reaction evidence="11">
        <text>L-proline + NADP(+) = (S)-1-pyrroline-5-carboxylate + NADPH + 2 H(+)</text>
        <dbReference type="Rhea" id="RHEA:14109"/>
        <dbReference type="ChEBI" id="CHEBI:15378"/>
        <dbReference type="ChEBI" id="CHEBI:17388"/>
        <dbReference type="ChEBI" id="CHEBI:57783"/>
        <dbReference type="ChEBI" id="CHEBI:58349"/>
        <dbReference type="ChEBI" id="CHEBI:60039"/>
        <dbReference type="EC" id="1.5.1.2"/>
    </reaction>
</comment>
<dbReference type="InterPro" id="IPR008927">
    <property type="entry name" value="6-PGluconate_DH-like_C_sf"/>
</dbReference>
<dbReference type="InterPro" id="IPR029036">
    <property type="entry name" value="P5CR_dimer"/>
</dbReference>
<comment type="subcellular location">
    <subcellularLocation>
        <location evidence="1">Cytoplasm</location>
    </subcellularLocation>
</comment>
<evidence type="ECO:0000256" key="1">
    <source>
        <dbReference type="ARBA" id="ARBA00004496"/>
    </source>
</evidence>
<protein>
    <recommendedName>
        <fullName evidence="3">Pyrroline-5-carboxylate reductase</fullName>
    </recommendedName>
</protein>
<dbReference type="InParanoid" id="A0A1Z5K1K9"/>
<keyword evidence="6" id="KW-0641">Proline biosynthesis</keyword>
<dbReference type="Pfam" id="PF14748">
    <property type="entry name" value="P5CR_dimer"/>
    <property type="match status" value="1"/>
</dbReference>
<evidence type="ECO:0000256" key="5">
    <source>
        <dbReference type="ARBA" id="ARBA00022605"/>
    </source>
</evidence>
<evidence type="ECO:0000256" key="8">
    <source>
        <dbReference type="ARBA" id="ARBA00023002"/>
    </source>
</evidence>
<evidence type="ECO:0000313" key="16">
    <source>
        <dbReference type="Proteomes" id="UP000198406"/>
    </source>
</evidence>
<evidence type="ECO:0000256" key="9">
    <source>
        <dbReference type="ARBA" id="ARBA00029440"/>
    </source>
</evidence>
<dbReference type="EMBL" id="BDSP01000141">
    <property type="protein sequence ID" value="GAX20049.1"/>
    <property type="molecule type" value="Genomic_DNA"/>
</dbReference>
<proteinExistence type="inferred from homology"/>
<comment type="pathway">
    <text evidence="9">Amino-acid biosynthesis.</text>
</comment>
<dbReference type="AlphaFoldDB" id="A0A1Z5K1K9"/>
<keyword evidence="7 12" id="KW-0521">NADP</keyword>
<dbReference type="Gene3D" id="1.10.3730.10">
    <property type="entry name" value="ProC C-terminal domain-like"/>
    <property type="match status" value="1"/>
</dbReference>
<name>A0A1Z5K1K9_FISSO</name>
<feature type="binding site" evidence="12">
    <location>
        <position position="60"/>
    </location>
    <ligand>
        <name>NADPH</name>
        <dbReference type="ChEBI" id="CHEBI:57783"/>
    </ligand>
</feature>
<evidence type="ECO:0000256" key="4">
    <source>
        <dbReference type="ARBA" id="ARBA00022490"/>
    </source>
</evidence>
<evidence type="ECO:0000256" key="7">
    <source>
        <dbReference type="ARBA" id="ARBA00022857"/>
    </source>
</evidence>
<evidence type="ECO:0000256" key="6">
    <source>
        <dbReference type="ARBA" id="ARBA00022650"/>
    </source>
</evidence>
<dbReference type="InterPro" id="IPR028939">
    <property type="entry name" value="P5C_Rdtase_cat_N"/>
</dbReference>
<dbReference type="FunCoup" id="A0A1Z5K1K9">
    <property type="interactions" value="279"/>
</dbReference>
<organism evidence="15 16">
    <name type="scientific">Fistulifera solaris</name>
    <name type="common">Oleaginous diatom</name>
    <dbReference type="NCBI Taxonomy" id="1519565"/>
    <lineage>
        <taxon>Eukaryota</taxon>
        <taxon>Sar</taxon>
        <taxon>Stramenopiles</taxon>
        <taxon>Ochrophyta</taxon>
        <taxon>Bacillariophyta</taxon>
        <taxon>Bacillariophyceae</taxon>
        <taxon>Bacillariophycidae</taxon>
        <taxon>Naviculales</taxon>
        <taxon>Naviculaceae</taxon>
        <taxon>Fistulifera</taxon>
    </lineage>
</organism>
<dbReference type="SUPFAM" id="SSF51735">
    <property type="entry name" value="NAD(P)-binding Rossmann-fold domains"/>
    <property type="match status" value="1"/>
</dbReference>
<dbReference type="InterPro" id="IPR036291">
    <property type="entry name" value="NAD(P)-bd_dom_sf"/>
</dbReference>
<feature type="binding site" evidence="12">
    <location>
        <begin position="74"/>
        <end position="77"/>
    </location>
    <ligand>
        <name>NADP(+)</name>
        <dbReference type="ChEBI" id="CHEBI:58349"/>
    </ligand>
</feature>
<dbReference type="PANTHER" id="PTHR11645:SF0">
    <property type="entry name" value="PYRROLINE-5-CARBOXYLATE REDUCTASE 3"/>
    <property type="match status" value="1"/>
</dbReference>
<dbReference type="PIRSF" id="PIRSF000193">
    <property type="entry name" value="Pyrrol-5-carb_rd"/>
    <property type="match status" value="1"/>
</dbReference>
<dbReference type="Gene3D" id="3.40.50.720">
    <property type="entry name" value="NAD(P)-binding Rossmann-like Domain"/>
    <property type="match status" value="1"/>
</dbReference>
<evidence type="ECO:0000256" key="3">
    <source>
        <dbReference type="ARBA" id="ARBA00021413"/>
    </source>
</evidence>
<evidence type="ECO:0000256" key="11">
    <source>
        <dbReference type="ARBA" id="ARBA00052690"/>
    </source>
</evidence>
<keyword evidence="8 15" id="KW-0560">Oxidoreductase</keyword>
<dbReference type="FunFam" id="1.10.3730.10:FF:000001">
    <property type="entry name" value="Pyrroline-5-carboxylate reductase"/>
    <property type="match status" value="1"/>
</dbReference>
<dbReference type="PANTHER" id="PTHR11645">
    <property type="entry name" value="PYRROLINE-5-CARBOXYLATE REDUCTASE"/>
    <property type="match status" value="1"/>
</dbReference>